<dbReference type="AlphaFoldDB" id="A0AA87CP43"/>
<name>A0AA87CP43_PROST</name>
<accession>A0AA87CP43</accession>
<reference evidence="3" key="1">
    <citation type="submission" date="2008-04" db="EMBL/GenBank/DDBJ databases">
        <title>Draft genome sequence of Providencia stuartii (ATCC 25827).</title>
        <authorList>
            <person name="Sudarsanam P."/>
            <person name="Ley R."/>
            <person name="Guruge J."/>
            <person name="Turnbaugh P.J."/>
            <person name="Mahowald M."/>
            <person name="Liep D."/>
            <person name="Gordon J."/>
        </authorList>
    </citation>
    <scope>NUCLEOTIDE SEQUENCE [LARGE SCALE GENOMIC DNA]</scope>
    <source>
        <strain evidence="3">ATCC 25827</strain>
    </source>
</reference>
<reference evidence="2 3" key="3">
    <citation type="submission" date="2008-05" db="EMBL/GenBank/DDBJ databases">
        <authorList>
            <person name="Fulton L."/>
            <person name="Clifton S."/>
            <person name="Fulton B."/>
            <person name="Xu J."/>
            <person name="Minx P."/>
            <person name="Pepin K.H."/>
            <person name="Johnson M."/>
            <person name="Thiruvilangam P."/>
            <person name="Bhonagiri V."/>
            <person name="Nash W.E."/>
            <person name="Mardis E.R."/>
            <person name="Wilson R.K."/>
        </authorList>
    </citation>
    <scope>NUCLEOTIDE SEQUENCE [LARGE SCALE GENOMIC DNA]</scope>
    <source>
        <strain evidence="2 3">ATCC 25827</strain>
    </source>
</reference>
<evidence type="ECO:0000313" key="2">
    <source>
        <dbReference type="EMBL" id="EDU57554.1"/>
    </source>
</evidence>
<sequence length="61" mass="7477">MNQQNPIASLIFSYMPNARSCSLFFIFICYSNRYNNFKNQDWIFIANRIRRLQLIMLILFY</sequence>
<reference evidence="3" key="2">
    <citation type="submission" date="2008-04" db="EMBL/GenBank/DDBJ databases">
        <title>Draft genome sequence of Providencia stuartii(ATCC 25827).</title>
        <authorList>
            <person name="Sudarsanam P."/>
            <person name="Ley R."/>
            <person name="Guruge J."/>
            <person name="Turnbaugh P.J."/>
            <person name="Mahowald M."/>
            <person name="Liep D."/>
            <person name="Gordon J."/>
        </authorList>
    </citation>
    <scope>NUCLEOTIDE SEQUENCE [LARGE SCALE GENOMIC DNA]</scope>
    <source>
        <strain evidence="3">ATCC 25827</strain>
    </source>
</reference>
<proteinExistence type="predicted"/>
<protein>
    <submittedName>
        <fullName evidence="2">Uncharacterized protein</fullName>
    </submittedName>
</protein>
<gene>
    <name evidence="2" type="ORF">PROSTU_04799</name>
</gene>
<dbReference type="EMBL" id="ABJD02000118">
    <property type="protein sequence ID" value="EDU57554.1"/>
    <property type="molecule type" value="Genomic_DNA"/>
</dbReference>
<feature type="transmembrane region" description="Helical" evidence="1">
    <location>
        <begin position="6"/>
        <end position="30"/>
    </location>
</feature>
<keyword evidence="1" id="KW-0472">Membrane</keyword>
<organism evidence="2 3">
    <name type="scientific">Providencia stuartii ATCC 25827</name>
    <dbReference type="NCBI Taxonomy" id="471874"/>
    <lineage>
        <taxon>Bacteria</taxon>
        <taxon>Pseudomonadati</taxon>
        <taxon>Pseudomonadota</taxon>
        <taxon>Gammaproteobacteria</taxon>
        <taxon>Enterobacterales</taxon>
        <taxon>Morganellaceae</taxon>
        <taxon>Providencia</taxon>
    </lineage>
</organism>
<keyword evidence="1" id="KW-0812">Transmembrane</keyword>
<keyword evidence="1" id="KW-1133">Transmembrane helix</keyword>
<comment type="caution">
    <text evidence="2">The sequence shown here is derived from an EMBL/GenBank/DDBJ whole genome shotgun (WGS) entry which is preliminary data.</text>
</comment>
<evidence type="ECO:0000313" key="3">
    <source>
        <dbReference type="Proteomes" id="UP000004506"/>
    </source>
</evidence>
<dbReference type="Proteomes" id="UP000004506">
    <property type="component" value="Unassembled WGS sequence"/>
</dbReference>
<evidence type="ECO:0000256" key="1">
    <source>
        <dbReference type="SAM" id="Phobius"/>
    </source>
</evidence>